<dbReference type="NCBIfam" id="TIGR00009">
    <property type="entry name" value="L28"/>
    <property type="match status" value="1"/>
</dbReference>
<dbReference type="AlphaFoldDB" id="M5ACS6"/>
<organism evidence="6 7">
    <name type="scientific">Blattabacterium cuenoti BPAA</name>
    <dbReference type="NCBI Taxonomy" id="1229512"/>
    <lineage>
        <taxon>Bacteria</taxon>
        <taxon>Pseudomonadati</taxon>
        <taxon>Bacteroidota</taxon>
        <taxon>Flavobacteriia</taxon>
        <taxon>Flavobacteriales</taxon>
        <taxon>Blattabacteriaceae</taxon>
        <taxon>Blattabacterium</taxon>
    </lineage>
</organism>
<dbReference type="GO" id="GO:0006412">
    <property type="term" value="P:translation"/>
    <property type="evidence" value="ECO:0007669"/>
    <property type="project" value="UniProtKB-UniRule"/>
</dbReference>
<dbReference type="Proteomes" id="UP000011815">
    <property type="component" value="Chromosome"/>
</dbReference>
<keyword evidence="2 5" id="KW-0689">Ribosomal protein</keyword>
<keyword evidence="3 5" id="KW-0687">Ribonucleoprotein</keyword>
<evidence type="ECO:0000313" key="7">
    <source>
        <dbReference type="Proteomes" id="UP000011815"/>
    </source>
</evidence>
<dbReference type="SUPFAM" id="SSF143800">
    <property type="entry name" value="L28p-like"/>
    <property type="match status" value="1"/>
</dbReference>
<reference evidence="6 7" key="1">
    <citation type="journal article" date="2013" name="Biol. Lett.">
        <title>Maintenance of essential amino acid synthesis pathways in the Blattabacterium cuenoti symbiont of a wood-feeding cockroach.</title>
        <authorList>
            <person name="Tokuda G."/>
            <person name="Elbourne L.D.H."/>
            <person name="Kinjo Y."/>
            <person name="Saitoh S."/>
            <person name="Sabree Z."/>
            <person name="Hojo M."/>
            <person name="Yamada A."/>
            <person name="Hayashi Y."/>
            <person name="Shigenobu S."/>
            <person name="Bandi C."/>
            <person name="Paulsen I.T."/>
            <person name="Watanabe H."/>
            <person name="Lo N."/>
        </authorList>
    </citation>
    <scope>NUCLEOTIDE SEQUENCE [LARGE SCALE GENOMIC DNA]</scope>
    <source>
        <strain evidence="6 7">BPAA</strain>
    </source>
</reference>
<dbReference type="GO" id="GO:1990904">
    <property type="term" value="C:ribonucleoprotein complex"/>
    <property type="evidence" value="ECO:0007669"/>
    <property type="project" value="UniProtKB-KW"/>
</dbReference>
<dbReference type="GO" id="GO:0003735">
    <property type="term" value="F:structural constituent of ribosome"/>
    <property type="evidence" value="ECO:0007669"/>
    <property type="project" value="InterPro"/>
</dbReference>
<dbReference type="eggNOG" id="COG0227">
    <property type="taxonomic scope" value="Bacteria"/>
</dbReference>
<dbReference type="PATRIC" id="fig|1229512.3.peg.110"/>
<protein>
    <recommendedName>
        <fullName evidence="4 5">Large ribosomal subunit protein bL28</fullName>
    </recommendedName>
</protein>
<evidence type="ECO:0000256" key="3">
    <source>
        <dbReference type="ARBA" id="ARBA00023274"/>
    </source>
</evidence>
<dbReference type="HAMAP" id="MF_00373">
    <property type="entry name" value="Ribosomal_bL28"/>
    <property type="match status" value="1"/>
</dbReference>
<dbReference type="Gene3D" id="2.30.170.40">
    <property type="entry name" value="Ribosomal protein L28/L24"/>
    <property type="match status" value="1"/>
</dbReference>
<dbReference type="PANTHER" id="PTHR13528:SF2">
    <property type="entry name" value="LARGE RIBOSOMAL SUBUNIT PROTEIN BL28M"/>
    <property type="match status" value="1"/>
</dbReference>
<gene>
    <name evidence="5 6" type="primary">rpmB</name>
    <name evidence="6" type="ORF">BPAA_112</name>
</gene>
<evidence type="ECO:0000256" key="4">
    <source>
        <dbReference type="ARBA" id="ARBA00035174"/>
    </source>
</evidence>
<comment type="similarity">
    <text evidence="1 5">Belongs to the bacterial ribosomal protein bL28 family.</text>
</comment>
<evidence type="ECO:0000313" key="6">
    <source>
        <dbReference type="EMBL" id="BAM99414.1"/>
    </source>
</evidence>
<dbReference type="KEGG" id="blp:BPAA_112"/>
<dbReference type="GO" id="GO:0005840">
    <property type="term" value="C:ribosome"/>
    <property type="evidence" value="ECO:0007669"/>
    <property type="project" value="UniProtKB-KW"/>
</dbReference>
<dbReference type="HOGENOM" id="CLU_064548_3_1_10"/>
<dbReference type="PANTHER" id="PTHR13528">
    <property type="entry name" value="39S RIBOSOMAL PROTEIN L28, MITOCHONDRIAL"/>
    <property type="match status" value="1"/>
</dbReference>
<sequence length="85" mass="10189">MLNNLKKKIIMSKICELTGKKSMIGNRVSHANNKKKRRFNINLCKKRFFLTQEKKWITLRICVSTVKLINKIGIEKVLKRFKYKY</sequence>
<dbReference type="InterPro" id="IPR026569">
    <property type="entry name" value="Ribosomal_bL28"/>
</dbReference>
<name>M5ACS6_9FLAO</name>
<dbReference type="InterPro" id="IPR037147">
    <property type="entry name" value="Ribosomal_bL28_sf"/>
</dbReference>
<dbReference type="InterPro" id="IPR034704">
    <property type="entry name" value="Ribosomal_bL28/bL31-like_sf"/>
</dbReference>
<dbReference type="EMBL" id="AP012548">
    <property type="protein sequence ID" value="BAM99414.1"/>
    <property type="molecule type" value="Genomic_DNA"/>
</dbReference>
<evidence type="ECO:0000256" key="5">
    <source>
        <dbReference type="HAMAP-Rule" id="MF_00373"/>
    </source>
</evidence>
<dbReference type="STRING" id="1229512.BPAA_112"/>
<dbReference type="Pfam" id="PF00830">
    <property type="entry name" value="Ribosomal_L28"/>
    <property type="match status" value="1"/>
</dbReference>
<evidence type="ECO:0000256" key="1">
    <source>
        <dbReference type="ARBA" id="ARBA00008760"/>
    </source>
</evidence>
<proteinExistence type="inferred from homology"/>
<evidence type="ECO:0000256" key="2">
    <source>
        <dbReference type="ARBA" id="ARBA00022980"/>
    </source>
</evidence>
<dbReference type="InterPro" id="IPR001383">
    <property type="entry name" value="Ribosomal_bL28_bact-type"/>
</dbReference>
<accession>M5ACS6</accession>